<dbReference type="EMBL" id="JAVLVU010000001">
    <property type="protein sequence ID" value="MDT3404159.1"/>
    <property type="molecule type" value="Genomic_DNA"/>
</dbReference>
<gene>
    <name evidence="2" type="ORF">QE417_003231</name>
</gene>
<name>A0ABU3GWN0_9SPHI</name>
<feature type="domain" description="TPM" evidence="1">
    <location>
        <begin position="3"/>
        <end position="117"/>
    </location>
</feature>
<dbReference type="PANTHER" id="PTHR30373">
    <property type="entry name" value="UPF0603 PROTEIN YGCG"/>
    <property type="match status" value="1"/>
</dbReference>
<keyword evidence="3" id="KW-1185">Reference proteome</keyword>
<accession>A0ABU3GWN0</accession>
<reference evidence="3" key="1">
    <citation type="submission" date="2023-07" db="EMBL/GenBank/DDBJ databases">
        <title>Functional and genomic diversity of the sorghum phyllosphere microbiome.</title>
        <authorList>
            <person name="Shade A."/>
        </authorList>
    </citation>
    <scope>NUCLEOTIDE SEQUENCE [LARGE SCALE GENOMIC DNA]</scope>
    <source>
        <strain evidence="3">SORGH_AS_0422</strain>
    </source>
</reference>
<sequence>MKFNEEAQQRIRHAIEQAEKNTSGEIRICVEKSCKDEDPLNRAASYFYKLGMEKTSLRNGVLIYLATDDQKFAIIGDQGINNLVPPNFWDKTKESMLSYFKDGDVLQGLIIGIEYAGKQLQRYFPVNAGDKNELSDDIVFIDGE</sequence>
<evidence type="ECO:0000313" key="3">
    <source>
        <dbReference type="Proteomes" id="UP001258315"/>
    </source>
</evidence>
<dbReference type="PANTHER" id="PTHR30373:SF8">
    <property type="entry name" value="BLL7265 PROTEIN"/>
    <property type="match status" value="1"/>
</dbReference>
<dbReference type="Pfam" id="PF04536">
    <property type="entry name" value="TPM_phosphatase"/>
    <property type="match status" value="1"/>
</dbReference>
<comment type="caution">
    <text evidence="2">The sequence shown here is derived from an EMBL/GenBank/DDBJ whole genome shotgun (WGS) entry which is preliminary data.</text>
</comment>
<protein>
    <submittedName>
        <fullName evidence="2">Membrane protein</fullName>
    </submittedName>
</protein>
<evidence type="ECO:0000313" key="2">
    <source>
        <dbReference type="EMBL" id="MDT3404159.1"/>
    </source>
</evidence>
<dbReference type="InterPro" id="IPR007621">
    <property type="entry name" value="TPM_dom"/>
</dbReference>
<dbReference type="Gene3D" id="3.10.310.50">
    <property type="match status" value="1"/>
</dbReference>
<proteinExistence type="predicted"/>
<evidence type="ECO:0000259" key="1">
    <source>
        <dbReference type="Pfam" id="PF04536"/>
    </source>
</evidence>
<organism evidence="2 3">
    <name type="scientific">Mucilaginibacter terrae</name>
    <dbReference type="NCBI Taxonomy" id="1955052"/>
    <lineage>
        <taxon>Bacteria</taxon>
        <taxon>Pseudomonadati</taxon>
        <taxon>Bacteroidota</taxon>
        <taxon>Sphingobacteriia</taxon>
        <taxon>Sphingobacteriales</taxon>
        <taxon>Sphingobacteriaceae</taxon>
        <taxon>Mucilaginibacter</taxon>
    </lineage>
</organism>
<dbReference type="Proteomes" id="UP001258315">
    <property type="component" value="Unassembled WGS sequence"/>
</dbReference>
<dbReference type="RefSeq" id="WP_311951496.1">
    <property type="nucleotide sequence ID" value="NZ_JAVLVU010000001.1"/>
</dbReference>